<proteinExistence type="predicted"/>
<organism evidence="2 3">
    <name type="scientific">Ooceraea biroi</name>
    <name type="common">Clonal raider ant</name>
    <name type="synonym">Cerapachys biroi</name>
    <dbReference type="NCBI Taxonomy" id="2015173"/>
    <lineage>
        <taxon>Eukaryota</taxon>
        <taxon>Metazoa</taxon>
        <taxon>Ecdysozoa</taxon>
        <taxon>Arthropoda</taxon>
        <taxon>Hexapoda</taxon>
        <taxon>Insecta</taxon>
        <taxon>Pterygota</taxon>
        <taxon>Neoptera</taxon>
        <taxon>Endopterygota</taxon>
        <taxon>Hymenoptera</taxon>
        <taxon>Apocrita</taxon>
        <taxon>Aculeata</taxon>
        <taxon>Formicoidea</taxon>
        <taxon>Formicidae</taxon>
        <taxon>Dorylinae</taxon>
        <taxon>Ooceraea</taxon>
    </lineage>
</organism>
<evidence type="ECO:0000256" key="1">
    <source>
        <dbReference type="SAM" id="MobiDB-lite"/>
    </source>
</evidence>
<dbReference type="AlphaFoldDB" id="A0A026WMW3"/>
<dbReference type="EMBL" id="KK107148">
    <property type="protein sequence ID" value="EZA57412.1"/>
    <property type="molecule type" value="Genomic_DNA"/>
</dbReference>
<protein>
    <submittedName>
        <fullName evidence="2">Uncharacterized protein</fullName>
    </submittedName>
</protein>
<dbReference type="Proteomes" id="UP000053097">
    <property type="component" value="Unassembled WGS sequence"/>
</dbReference>
<keyword evidence="3" id="KW-1185">Reference proteome</keyword>
<accession>A0A026WMW3</accession>
<evidence type="ECO:0000313" key="2">
    <source>
        <dbReference type="EMBL" id="EZA57412.1"/>
    </source>
</evidence>
<evidence type="ECO:0000313" key="3">
    <source>
        <dbReference type="Proteomes" id="UP000053097"/>
    </source>
</evidence>
<gene>
    <name evidence="2" type="ORF">X777_02420</name>
</gene>
<feature type="compositionally biased region" description="Low complexity" evidence="1">
    <location>
        <begin position="1"/>
        <end position="15"/>
    </location>
</feature>
<sequence length="75" mass="8239">MVSSLGRLGTRGSSLNQGQSGHRSIEGTASGNRRVQPETNIKLIIQQGTETGIKMDKEDDKKYQRSRSLMIMGDC</sequence>
<feature type="region of interest" description="Disordered" evidence="1">
    <location>
        <begin position="1"/>
        <end position="75"/>
    </location>
</feature>
<reference evidence="2 3" key="1">
    <citation type="journal article" date="2014" name="Curr. Biol.">
        <title>The genome of the clonal raider ant Cerapachys biroi.</title>
        <authorList>
            <person name="Oxley P.R."/>
            <person name="Ji L."/>
            <person name="Fetter-Pruneda I."/>
            <person name="McKenzie S.K."/>
            <person name="Li C."/>
            <person name="Hu H."/>
            <person name="Zhang G."/>
            <person name="Kronauer D.J."/>
        </authorList>
    </citation>
    <scope>NUCLEOTIDE SEQUENCE [LARGE SCALE GENOMIC DNA]</scope>
</reference>
<name>A0A026WMW3_OOCBI</name>
<feature type="compositionally biased region" description="Basic and acidic residues" evidence="1">
    <location>
        <begin position="53"/>
        <end position="63"/>
    </location>
</feature>
<feature type="compositionally biased region" description="Polar residues" evidence="1">
    <location>
        <begin position="16"/>
        <end position="39"/>
    </location>
</feature>